<organism evidence="1 2">
    <name type="scientific">Haloferula chungangensis</name>
    <dbReference type="NCBI Taxonomy" id="1048331"/>
    <lineage>
        <taxon>Bacteria</taxon>
        <taxon>Pseudomonadati</taxon>
        <taxon>Verrucomicrobiota</taxon>
        <taxon>Verrucomicrobiia</taxon>
        <taxon>Verrucomicrobiales</taxon>
        <taxon>Verrucomicrobiaceae</taxon>
        <taxon>Haloferula</taxon>
    </lineage>
</organism>
<dbReference type="Proteomes" id="UP001596472">
    <property type="component" value="Unassembled WGS sequence"/>
</dbReference>
<dbReference type="Pfam" id="PF08843">
    <property type="entry name" value="AbiEii"/>
    <property type="match status" value="1"/>
</dbReference>
<reference evidence="2" key="1">
    <citation type="journal article" date="2019" name="Int. J. Syst. Evol. Microbiol.">
        <title>The Global Catalogue of Microorganisms (GCM) 10K type strain sequencing project: providing services to taxonomists for standard genome sequencing and annotation.</title>
        <authorList>
            <consortium name="The Broad Institute Genomics Platform"/>
            <consortium name="The Broad Institute Genome Sequencing Center for Infectious Disease"/>
            <person name="Wu L."/>
            <person name="Ma J."/>
        </authorList>
    </citation>
    <scope>NUCLEOTIDE SEQUENCE [LARGE SCALE GENOMIC DNA]</scope>
    <source>
        <strain evidence="2">CGMCC 4.1467</strain>
    </source>
</reference>
<dbReference type="InterPro" id="IPR014942">
    <property type="entry name" value="AbiEii"/>
</dbReference>
<dbReference type="RefSeq" id="WP_379709490.1">
    <property type="nucleotide sequence ID" value="NZ_JBHTBS010000002.1"/>
</dbReference>
<gene>
    <name evidence="1" type="ORF">ACFQY0_04240</name>
</gene>
<comment type="caution">
    <text evidence="1">The sequence shown here is derived from an EMBL/GenBank/DDBJ whole genome shotgun (WGS) entry which is preliminary data.</text>
</comment>
<sequence length="298" mass="33951">MNLVASLQDRLKNEGRRRGIHYASLLEQFALSRFFARLAQSDYADRFVLKGAQLFRFLNEEGHRPTRDADFLSFGDHDPEALKEIFTEICQLTPEKDDALQWEDIRAAAIRDENSYGGVRVLITCQLGRVRIPLQFDIGFGDIITPEVRTQKWQAVLDYQEVPLSTYPMETVVAEKLEAAVALGINNSRMKDFYDLHWLQSHHGFDGSTLTEAVINTFSRRSTPLPSESPMCFTTEFSCDAQKVEQWSAFVRKGKLPLIDLSMVIADISKFLLPVLKQVVSELVWTPKGRWESPSSDS</sequence>
<name>A0ABW2L4G4_9BACT</name>
<dbReference type="EMBL" id="JBHTBS010000002">
    <property type="protein sequence ID" value="MFC7336377.1"/>
    <property type="molecule type" value="Genomic_DNA"/>
</dbReference>
<protein>
    <submittedName>
        <fullName evidence="1">Nucleotidyl transferase AbiEii/AbiGii toxin family protein</fullName>
    </submittedName>
</protein>
<keyword evidence="1" id="KW-0808">Transferase</keyword>
<dbReference type="GO" id="GO:0016740">
    <property type="term" value="F:transferase activity"/>
    <property type="evidence" value="ECO:0007669"/>
    <property type="project" value="UniProtKB-KW"/>
</dbReference>
<proteinExistence type="predicted"/>
<evidence type="ECO:0000313" key="2">
    <source>
        <dbReference type="Proteomes" id="UP001596472"/>
    </source>
</evidence>
<keyword evidence="2" id="KW-1185">Reference proteome</keyword>
<accession>A0ABW2L4G4</accession>
<evidence type="ECO:0000313" key="1">
    <source>
        <dbReference type="EMBL" id="MFC7336377.1"/>
    </source>
</evidence>